<feature type="region of interest" description="Disordered" evidence="2">
    <location>
        <begin position="346"/>
        <end position="393"/>
    </location>
</feature>
<evidence type="ECO:0000259" key="3">
    <source>
        <dbReference type="SMART" id="SM00385"/>
    </source>
</evidence>
<dbReference type="CDD" id="cd20525">
    <property type="entry name" value="CYCLIN_CCNH_rpt2"/>
    <property type="match status" value="1"/>
</dbReference>
<proteinExistence type="inferred from homology"/>
<name>A0A9C7UMR7_9RHOD</name>
<dbReference type="Pfam" id="PF00134">
    <property type="entry name" value="Cyclin_N"/>
    <property type="match status" value="1"/>
</dbReference>
<dbReference type="PANTHER" id="PTHR10026">
    <property type="entry name" value="CYCLIN"/>
    <property type="match status" value="1"/>
</dbReference>
<comment type="caution">
    <text evidence="4">The sequence shown here is derived from an EMBL/GenBank/DDBJ whole genome shotgun (WGS) entry which is preliminary data.</text>
</comment>
<dbReference type="GO" id="GO:0006357">
    <property type="term" value="P:regulation of transcription by RNA polymerase II"/>
    <property type="evidence" value="ECO:0007669"/>
    <property type="project" value="InterPro"/>
</dbReference>
<protein>
    <recommendedName>
        <fullName evidence="3">Cyclin-like domain-containing protein</fullName>
    </recommendedName>
</protein>
<feature type="compositionally biased region" description="Basic and acidic residues" evidence="2">
    <location>
        <begin position="351"/>
        <end position="370"/>
    </location>
</feature>
<evidence type="ECO:0000256" key="1">
    <source>
        <dbReference type="RuleBase" id="RU000383"/>
    </source>
</evidence>
<accession>A0A9C7UMR7</accession>
<evidence type="ECO:0000256" key="2">
    <source>
        <dbReference type="SAM" id="MobiDB-lite"/>
    </source>
</evidence>
<evidence type="ECO:0000313" key="5">
    <source>
        <dbReference type="Proteomes" id="UP001061958"/>
    </source>
</evidence>
<sequence>MPMAHFEATTQAKYWLFTSGQVEEMRKNNNQEASKRLKERIDNEEIEPLTLEEEAKLRRIYEIGIQKNAEKLGLPEAAQATAVTLFKRYFLRTSVMEADLSTIAITSLYLASKIEEYYIPFKEFAAVVETTLSVDQLLFFEMEIMQRLDFHISCYHPYLSFSALWFLLEKSWWNMEARNDLVDKKKLYSFARSLIHNSLLTDLMFFLSPGQIALGILSFAFSRFHISFPLDLCLTLESERNRENVAEEVDWLSLWEQSITELKQEISTCGGLYSWNIPTGEETKQLLKKLSLCIDPRVDPKSAEYLEMMKKREDDKEMKRLEKNRAFSERRKREFAMITGIGEDASQVSETKLEENVEHIRAEDLSKKTEEMEEIEQSTLLDKDDMKKKRRRE</sequence>
<dbReference type="OrthoDB" id="3030at2759"/>
<keyword evidence="1" id="KW-0195">Cyclin</keyword>
<reference evidence="4" key="2">
    <citation type="submission" date="2022-01" db="EMBL/GenBank/DDBJ databases">
        <authorList>
            <person name="Hirooka S."/>
            <person name="Miyagishima S.Y."/>
        </authorList>
    </citation>
    <scope>NUCLEOTIDE SEQUENCE</scope>
    <source>
        <strain evidence="4">NBRC 102759</strain>
    </source>
</reference>
<dbReference type="Gene3D" id="1.10.472.10">
    <property type="entry name" value="Cyclin-like"/>
    <property type="match status" value="2"/>
</dbReference>
<feature type="domain" description="Cyclin-like" evidence="3">
    <location>
        <begin position="63"/>
        <end position="146"/>
    </location>
</feature>
<dbReference type="InterPro" id="IPR013763">
    <property type="entry name" value="Cyclin-like_dom"/>
</dbReference>
<dbReference type="SMART" id="SM00385">
    <property type="entry name" value="CYCLIN"/>
    <property type="match status" value="1"/>
</dbReference>
<comment type="similarity">
    <text evidence="1">Belongs to the cyclin family.</text>
</comment>
<dbReference type="EMBL" id="BQMJ01000005">
    <property type="protein sequence ID" value="GJQ08887.1"/>
    <property type="molecule type" value="Genomic_DNA"/>
</dbReference>
<reference evidence="4" key="1">
    <citation type="journal article" date="2022" name="Proc. Natl. Acad. Sci. U.S.A.">
        <title>Life cycle and functional genomics of the unicellular red alga Galdieria for elucidating algal and plant evolution and industrial use.</title>
        <authorList>
            <person name="Hirooka S."/>
            <person name="Itabashi T."/>
            <person name="Ichinose T.M."/>
            <person name="Onuma R."/>
            <person name="Fujiwara T."/>
            <person name="Yamashita S."/>
            <person name="Jong L.W."/>
            <person name="Tomita R."/>
            <person name="Iwane A.H."/>
            <person name="Miyagishima S.Y."/>
        </authorList>
    </citation>
    <scope>NUCLEOTIDE SEQUENCE</scope>
    <source>
        <strain evidence="4">NBRC 102759</strain>
    </source>
</reference>
<evidence type="ECO:0000313" key="4">
    <source>
        <dbReference type="EMBL" id="GJQ08887.1"/>
    </source>
</evidence>
<dbReference type="AlphaFoldDB" id="A0A9C7UMR7"/>
<keyword evidence="5" id="KW-1185">Reference proteome</keyword>
<dbReference type="GO" id="GO:0016538">
    <property type="term" value="F:cyclin-dependent protein serine/threonine kinase regulator activity"/>
    <property type="evidence" value="ECO:0007669"/>
    <property type="project" value="InterPro"/>
</dbReference>
<dbReference type="Proteomes" id="UP001061958">
    <property type="component" value="Unassembled WGS sequence"/>
</dbReference>
<gene>
    <name evidence="4" type="ORF">GpartN1_g678.t1</name>
</gene>
<dbReference type="InterPro" id="IPR043198">
    <property type="entry name" value="Cyclin/Ssn8"/>
</dbReference>
<dbReference type="SUPFAM" id="SSF47954">
    <property type="entry name" value="Cyclin-like"/>
    <property type="match status" value="2"/>
</dbReference>
<dbReference type="InterPro" id="IPR006671">
    <property type="entry name" value="Cyclin_N"/>
</dbReference>
<organism evidence="4 5">
    <name type="scientific">Galdieria partita</name>
    <dbReference type="NCBI Taxonomy" id="83374"/>
    <lineage>
        <taxon>Eukaryota</taxon>
        <taxon>Rhodophyta</taxon>
        <taxon>Bangiophyceae</taxon>
        <taxon>Galdieriales</taxon>
        <taxon>Galdieriaceae</taxon>
        <taxon>Galdieria</taxon>
    </lineage>
</organism>
<dbReference type="CDD" id="cd20524">
    <property type="entry name" value="CYCLIN_CCNH_rpt1"/>
    <property type="match status" value="1"/>
</dbReference>
<dbReference type="InterPro" id="IPR036915">
    <property type="entry name" value="Cyclin-like_sf"/>
</dbReference>